<keyword evidence="4 6" id="KW-0472">Membrane</keyword>
<dbReference type="CDD" id="cd02961">
    <property type="entry name" value="PDI_a_family"/>
    <property type="match status" value="2"/>
</dbReference>
<dbReference type="Pfam" id="PF00085">
    <property type="entry name" value="Thioredoxin"/>
    <property type="match status" value="2"/>
</dbReference>
<feature type="signal peptide" evidence="7">
    <location>
        <begin position="1"/>
        <end position="20"/>
    </location>
</feature>
<dbReference type="VEuPathDB" id="FungiDB:EMCG_00214"/>
<evidence type="ECO:0000313" key="10">
    <source>
        <dbReference type="Proteomes" id="UP000034164"/>
    </source>
</evidence>
<evidence type="ECO:0000313" key="9">
    <source>
        <dbReference type="EMBL" id="KKZ66651.1"/>
    </source>
</evidence>
<evidence type="ECO:0000256" key="1">
    <source>
        <dbReference type="ARBA" id="ARBA00004167"/>
    </source>
</evidence>
<feature type="transmembrane region" description="Helical" evidence="6">
    <location>
        <begin position="665"/>
        <end position="683"/>
    </location>
</feature>
<reference evidence="10" key="1">
    <citation type="journal article" date="2015" name="PLoS Genet.">
        <title>The dynamic genome and transcriptome of the human fungal pathogen Blastomyces and close relative Emmonsia.</title>
        <authorList>
            <person name="Munoz J.F."/>
            <person name="Gauthier G.M."/>
            <person name="Desjardins C.A."/>
            <person name="Gallo J.E."/>
            <person name="Holder J."/>
            <person name="Sullivan T.D."/>
            <person name="Marty A.J."/>
            <person name="Carmen J.C."/>
            <person name="Chen Z."/>
            <person name="Ding L."/>
            <person name="Gujja S."/>
            <person name="Magrini V."/>
            <person name="Misas E."/>
            <person name="Mitreva M."/>
            <person name="Priest M."/>
            <person name="Saif S."/>
            <person name="Whiston E.A."/>
            <person name="Young S."/>
            <person name="Zeng Q."/>
            <person name="Goldman W.E."/>
            <person name="Mardis E.R."/>
            <person name="Taylor J.W."/>
            <person name="McEwen J.G."/>
            <person name="Clay O.K."/>
            <person name="Klein B.S."/>
            <person name="Cuomo C.A."/>
        </authorList>
    </citation>
    <scope>NUCLEOTIDE SEQUENCE [LARGE SCALE GENOMIC DNA]</scope>
    <source>
        <strain evidence="10">UAMH 3008</strain>
    </source>
</reference>
<keyword evidence="7" id="KW-0732">Signal</keyword>
<evidence type="ECO:0000256" key="3">
    <source>
        <dbReference type="ARBA" id="ARBA00022989"/>
    </source>
</evidence>
<comment type="subcellular location">
    <subcellularLocation>
        <location evidence="1">Membrane</location>
        <topology evidence="1">Single-pass membrane protein</topology>
    </subcellularLocation>
</comment>
<evidence type="ECO:0000256" key="7">
    <source>
        <dbReference type="SAM" id="SignalP"/>
    </source>
</evidence>
<feature type="domain" description="Thioredoxin" evidence="8">
    <location>
        <begin position="243"/>
        <end position="472"/>
    </location>
</feature>
<evidence type="ECO:0000256" key="5">
    <source>
        <dbReference type="SAM" id="MobiDB-lite"/>
    </source>
</evidence>
<evidence type="ECO:0000256" key="6">
    <source>
        <dbReference type="SAM" id="Phobius"/>
    </source>
</evidence>
<dbReference type="PROSITE" id="PS51352">
    <property type="entry name" value="THIOREDOXIN_2"/>
    <property type="match status" value="2"/>
</dbReference>
<accession>A0A0G2JB07</accession>
<dbReference type="SUPFAM" id="SSF52833">
    <property type="entry name" value="Thioredoxin-like"/>
    <property type="match status" value="3"/>
</dbReference>
<protein>
    <submittedName>
        <fullName evidence="9">Protein disulfide-isomerase</fullName>
    </submittedName>
</protein>
<name>A0A0G2JB07_9EURO</name>
<keyword evidence="3 6" id="KW-1133">Transmembrane helix</keyword>
<dbReference type="GO" id="GO:0005783">
    <property type="term" value="C:endoplasmic reticulum"/>
    <property type="evidence" value="ECO:0007669"/>
    <property type="project" value="TreeGrafter"/>
</dbReference>
<feature type="compositionally biased region" description="Basic and acidic residues" evidence="5">
    <location>
        <begin position="229"/>
        <end position="242"/>
    </location>
</feature>
<dbReference type="Gene3D" id="3.40.30.10">
    <property type="entry name" value="Glutaredoxin"/>
    <property type="match status" value="2"/>
</dbReference>
<dbReference type="GO" id="GO:0016853">
    <property type="term" value="F:isomerase activity"/>
    <property type="evidence" value="ECO:0007669"/>
    <property type="project" value="UniProtKB-KW"/>
</dbReference>
<evidence type="ECO:0000259" key="8">
    <source>
        <dbReference type="PROSITE" id="PS51352"/>
    </source>
</evidence>
<dbReference type="InterPro" id="IPR036249">
    <property type="entry name" value="Thioredoxin-like_sf"/>
</dbReference>
<evidence type="ECO:0000256" key="2">
    <source>
        <dbReference type="ARBA" id="ARBA00022692"/>
    </source>
</evidence>
<dbReference type="InterPro" id="IPR052250">
    <property type="entry name" value="PDI_TMX3"/>
</dbReference>
<proteinExistence type="predicted"/>
<feature type="chain" id="PRO_5002545835" evidence="7">
    <location>
        <begin position="21"/>
        <end position="729"/>
    </location>
</feature>
<keyword evidence="2 6" id="KW-0812">Transmembrane</keyword>
<dbReference type="EMBL" id="LCZI01000446">
    <property type="protein sequence ID" value="KKZ66651.1"/>
    <property type="molecule type" value="Genomic_DNA"/>
</dbReference>
<dbReference type="InterPro" id="IPR013766">
    <property type="entry name" value="Thioredoxin_domain"/>
</dbReference>
<dbReference type="OrthoDB" id="72053at2759"/>
<dbReference type="GO" id="GO:0016020">
    <property type="term" value="C:membrane"/>
    <property type="evidence" value="ECO:0007669"/>
    <property type="project" value="UniProtKB-SubCell"/>
</dbReference>
<dbReference type="Proteomes" id="UP000034164">
    <property type="component" value="Unassembled WGS sequence"/>
</dbReference>
<feature type="region of interest" description="Disordered" evidence="5">
    <location>
        <begin position="196"/>
        <end position="258"/>
    </location>
</feature>
<dbReference type="AlphaFoldDB" id="A0A0G2JB07"/>
<sequence>MKASLFTWSLLSLLLNPVISASTSESGSEDVSIQAPRIIPKAEKPADPDEAPTTTTFNAVEVPPMKQLDGSNFDETIKEGYWYVLFVKHFSPYCVFCTSIAPTWQTLYEFYYTSNPLSTSTSKQTQDTQSSLNSFQRFYDFNFASMDCIANADKCQALNVEAFPTFTLYHKGEKVESFTGKKSIEGLSKFIEAKLEQIKPGSRPQDGLQLPKPGDTKVDTVAAPRKPKDKPEAKAEPPEEKVPSVMPKRPSGPVPNPQGTSIPLTAESFQKLVTNSHVPWFIKFYTPWCSHCHAMAASWQQMARDMKGVLNVGEVNCETEQRLCKDARVGSFPTIYFFRGGERVEYHGLRGLGDLVNYARKAADVVGNGVQYVDAATFKEMEETEDVIFLYFFDKATTSEDFAALDRLTLSLVGRARLVKTDSDVLAQRFRISTWPRLLVSRNGKASYYSALAPKDMRDFRQVLSWMESVWLPIVPELTAENAREILDGKYVVLGILSRLRSDEFVQDKKELKNAALEWMEKQTKLFQLERQELRDAKELRIEEAEDRNDQRALRAAKNRQITIRESDKKQVVFAWVDGIFWDRWLRTTYGIDVRNGERVIINDEDNRRYWDTTTSGAYIMPSRTSILETITQVISPSSRLKAKSTVGFFESMYFSTRSFIRNHPFLSVAIFFFALIFTYLFTKGRLRRNRGPGGLLGTVTGSSGGGGFFHLDGKEGLLGGGNASGKVD</sequence>
<evidence type="ECO:0000256" key="4">
    <source>
        <dbReference type="ARBA" id="ARBA00023136"/>
    </source>
</evidence>
<organism evidence="9 10">
    <name type="scientific">[Emmonsia] crescens</name>
    <dbReference type="NCBI Taxonomy" id="73230"/>
    <lineage>
        <taxon>Eukaryota</taxon>
        <taxon>Fungi</taxon>
        <taxon>Dikarya</taxon>
        <taxon>Ascomycota</taxon>
        <taxon>Pezizomycotina</taxon>
        <taxon>Eurotiomycetes</taxon>
        <taxon>Eurotiomycetidae</taxon>
        <taxon>Onygenales</taxon>
        <taxon>Ajellomycetaceae</taxon>
        <taxon>Emergomyces</taxon>
    </lineage>
</organism>
<feature type="domain" description="Thioredoxin" evidence="8">
    <location>
        <begin position="40"/>
        <end position="196"/>
    </location>
</feature>
<comment type="caution">
    <text evidence="9">The sequence shown here is derived from an EMBL/GenBank/DDBJ whole genome shotgun (WGS) entry which is preliminary data.</text>
</comment>
<gene>
    <name evidence="9" type="ORF">EMCG_00214</name>
</gene>
<dbReference type="PANTHER" id="PTHR46426">
    <property type="entry name" value="PROTEIN DISULFIDE-ISOMERASE TMX3"/>
    <property type="match status" value="1"/>
</dbReference>
<dbReference type="PANTHER" id="PTHR46426:SF1">
    <property type="entry name" value="PROTEIN DISULFIDE-ISOMERASE TMX3"/>
    <property type="match status" value="1"/>
</dbReference>